<feature type="region of interest" description="Disordered" evidence="6">
    <location>
        <begin position="811"/>
        <end position="854"/>
    </location>
</feature>
<evidence type="ECO:0000256" key="1">
    <source>
        <dbReference type="ARBA" id="ARBA00004370"/>
    </source>
</evidence>
<keyword evidence="5" id="KW-0472">Membrane</keyword>
<feature type="domain" description="Dynamin N-terminal" evidence="7">
    <location>
        <begin position="67"/>
        <end position="223"/>
    </location>
</feature>
<dbReference type="GO" id="GO:0003924">
    <property type="term" value="F:GTPase activity"/>
    <property type="evidence" value="ECO:0007669"/>
    <property type="project" value="InterPro"/>
</dbReference>
<keyword evidence="3" id="KW-0378">Hydrolase</keyword>
<feature type="compositionally biased region" description="Basic residues" evidence="6">
    <location>
        <begin position="877"/>
        <end position="887"/>
    </location>
</feature>
<dbReference type="PANTHER" id="PTHR10465:SF0">
    <property type="entry name" value="SARCALUMENIN"/>
    <property type="match status" value="1"/>
</dbReference>
<proteinExistence type="predicted"/>
<dbReference type="EMBL" id="CAJHUC010003047">
    <property type="protein sequence ID" value="CAD7705197.1"/>
    <property type="molecule type" value="Genomic_DNA"/>
</dbReference>
<feature type="region of interest" description="Disordered" evidence="6">
    <location>
        <begin position="739"/>
        <end position="795"/>
    </location>
</feature>
<dbReference type="InterPro" id="IPR045063">
    <property type="entry name" value="Dynamin_N"/>
</dbReference>
<keyword evidence="2" id="KW-0547">Nucleotide-binding</keyword>
<feature type="region of interest" description="Disordered" evidence="6">
    <location>
        <begin position="867"/>
        <end position="887"/>
    </location>
</feature>
<evidence type="ECO:0000256" key="5">
    <source>
        <dbReference type="ARBA" id="ARBA00023136"/>
    </source>
</evidence>
<keyword evidence="4" id="KW-0342">GTP-binding</keyword>
<feature type="compositionally biased region" description="Polar residues" evidence="6">
    <location>
        <begin position="838"/>
        <end position="852"/>
    </location>
</feature>
<dbReference type="PANTHER" id="PTHR10465">
    <property type="entry name" value="TRANSMEMBRANE GTPASE FZO1"/>
    <property type="match status" value="1"/>
</dbReference>
<comment type="subcellular location">
    <subcellularLocation>
        <location evidence="1">Membrane</location>
    </subcellularLocation>
</comment>
<dbReference type="SUPFAM" id="SSF52540">
    <property type="entry name" value="P-loop containing nucleoside triphosphate hydrolases"/>
    <property type="match status" value="1"/>
</dbReference>
<keyword evidence="9" id="KW-1185">Reference proteome</keyword>
<dbReference type="OrthoDB" id="9984778at2759"/>
<gene>
    <name evidence="8" type="ORF">OSTQU699_LOCUS10552</name>
</gene>
<dbReference type="InterPro" id="IPR027094">
    <property type="entry name" value="Mitofusin_fam"/>
</dbReference>
<dbReference type="GO" id="GO:0005741">
    <property type="term" value="C:mitochondrial outer membrane"/>
    <property type="evidence" value="ECO:0007669"/>
    <property type="project" value="TreeGrafter"/>
</dbReference>
<dbReference type="Proteomes" id="UP000708148">
    <property type="component" value="Unassembled WGS sequence"/>
</dbReference>
<dbReference type="AlphaFoldDB" id="A0A8S1JIT9"/>
<organism evidence="8 9">
    <name type="scientific">Ostreobium quekettii</name>
    <dbReference type="NCBI Taxonomy" id="121088"/>
    <lineage>
        <taxon>Eukaryota</taxon>
        <taxon>Viridiplantae</taxon>
        <taxon>Chlorophyta</taxon>
        <taxon>core chlorophytes</taxon>
        <taxon>Ulvophyceae</taxon>
        <taxon>TCBD clade</taxon>
        <taxon>Bryopsidales</taxon>
        <taxon>Ostreobineae</taxon>
        <taxon>Ostreobiaceae</taxon>
        <taxon>Ostreobium</taxon>
    </lineage>
</organism>
<evidence type="ECO:0000313" key="9">
    <source>
        <dbReference type="Proteomes" id="UP000708148"/>
    </source>
</evidence>
<dbReference type="GO" id="GO:0008053">
    <property type="term" value="P:mitochondrial fusion"/>
    <property type="evidence" value="ECO:0007669"/>
    <property type="project" value="TreeGrafter"/>
</dbReference>
<feature type="compositionally biased region" description="Basic and acidic residues" evidence="6">
    <location>
        <begin position="818"/>
        <end position="837"/>
    </location>
</feature>
<evidence type="ECO:0000256" key="2">
    <source>
        <dbReference type="ARBA" id="ARBA00022741"/>
    </source>
</evidence>
<evidence type="ECO:0000313" key="8">
    <source>
        <dbReference type="EMBL" id="CAD7705197.1"/>
    </source>
</evidence>
<reference evidence="8" key="1">
    <citation type="submission" date="2020-12" db="EMBL/GenBank/DDBJ databases">
        <authorList>
            <person name="Iha C."/>
        </authorList>
    </citation>
    <scope>NUCLEOTIDE SEQUENCE</scope>
</reference>
<sequence length="887" mass="99121">MSSTAELVRLQDSVRHLLQDVWEFAGGLGAGRADHGASAWLVDGQWRHFRDECARLAERSDRGGLSVAVVGTPKSGKTTFVNALLGSSCLPTNGVLEAPGFCIVHHILRPATNGCDNNKFKLLESSGLTSVGSQAVRQRLQELLEKRRHCENVWNMERPLEIYAPLQCLAKDEALVQLSLIDMPSLQETKTKFPILKVEKCLQDVDAVVYVLNYTKLKSPEEAHLLQAIRKINPSLMKRAWQRMFFAVNKIDAVTMGEGLSETQTRHHVKTLLWEAGVRVQPEQILLISANNALLSRLVLDTNANQEMRTKFGHLVFGPQYGIKIAQDEWRTCAERMLEDSGIQQVEEQVFGFLHSHSSLVSLLSLLDDVTRLLQEVGNVVASYKASLSCTLDDLTMYMERLKAQLDTTIMEFDAAKIGLQKIEDDVTSMVQQSLQKLKRDLLQGIRHAFSDSDERPIPDPGWRVVHETFVDLMARQEVERTCCEDLLKDLHEGVTAQIQAEIDISWSMVSELARERHQELLLHTNELLDRLSHRMESLMGRELGIHVSCPDMTFEPPSTAEFHTRLDELLQRGVQEHNLRRSVLYWYMAGGSCTVYAFDAIAIRTHFETLICVAAEQCLKNVRGPLQDHMSSHIQGAKARLQEHGDHYVQAVQSTLDGHAAHISSHAGVKQTIMDDLKRAKHLHGRAVEMLRRVEAWLQPTSPMSGRQSTGCYSEPDCFVDGSDETESMSGMLATSSKMHRRTGSGGMLSGRQVPQHRRFSPQEAVAQMFAATSPSPPNPPLDRSESMPTGNTSDVLWDSNIQGLSAQTGVCTMGGNDKERNGSRNGDDFGVRKTEGQPSNWRASQGSQFRPKSDFFRSYDKALHGGRAAAGRKPNSGHRRTISWA</sequence>
<evidence type="ECO:0000256" key="4">
    <source>
        <dbReference type="ARBA" id="ARBA00023134"/>
    </source>
</evidence>
<accession>A0A8S1JIT9</accession>
<dbReference type="Gene3D" id="3.40.50.300">
    <property type="entry name" value="P-loop containing nucleotide triphosphate hydrolases"/>
    <property type="match status" value="1"/>
</dbReference>
<protein>
    <recommendedName>
        <fullName evidence="7">Dynamin N-terminal domain-containing protein</fullName>
    </recommendedName>
</protein>
<evidence type="ECO:0000256" key="3">
    <source>
        <dbReference type="ARBA" id="ARBA00022801"/>
    </source>
</evidence>
<dbReference type="InterPro" id="IPR027417">
    <property type="entry name" value="P-loop_NTPase"/>
</dbReference>
<evidence type="ECO:0000256" key="6">
    <source>
        <dbReference type="SAM" id="MobiDB-lite"/>
    </source>
</evidence>
<evidence type="ECO:0000259" key="7">
    <source>
        <dbReference type="Pfam" id="PF00350"/>
    </source>
</evidence>
<dbReference type="GO" id="GO:0051646">
    <property type="term" value="P:mitochondrion localization"/>
    <property type="evidence" value="ECO:0007669"/>
    <property type="project" value="TreeGrafter"/>
</dbReference>
<comment type="caution">
    <text evidence="8">The sequence shown here is derived from an EMBL/GenBank/DDBJ whole genome shotgun (WGS) entry which is preliminary data.</text>
</comment>
<name>A0A8S1JIT9_9CHLO</name>
<dbReference type="Pfam" id="PF00350">
    <property type="entry name" value="Dynamin_N"/>
    <property type="match status" value="1"/>
</dbReference>
<dbReference type="GO" id="GO:0005525">
    <property type="term" value="F:GTP binding"/>
    <property type="evidence" value="ECO:0007669"/>
    <property type="project" value="UniProtKB-KW"/>
</dbReference>